<reference evidence="2 3" key="1">
    <citation type="submission" date="2019-04" db="EMBL/GenBank/DDBJ databases">
        <title>Genome sequence of strain shin9-1.</title>
        <authorList>
            <person name="Gao J."/>
            <person name="Sun J."/>
        </authorList>
    </citation>
    <scope>NUCLEOTIDE SEQUENCE [LARGE SCALE GENOMIC DNA]</scope>
    <source>
        <strain evidence="3">shin9-1</strain>
    </source>
</reference>
<dbReference type="EMBL" id="STGV01000001">
    <property type="protein sequence ID" value="THV24741.1"/>
    <property type="molecule type" value="Genomic_DNA"/>
</dbReference>
<dbReference type="OrthoDB" id="8359949at2"/>
<protein>
    <submittedName>
        <fullName evidence="2">Uncharacterized protein</fullName>
    </submittedName>
</protein>
<dbReference type="RefSeq" id="WP_136596590.1">
    <property type="nucleotide sequence ID" value="NZ_STGV01000001.1"/>
</dbReference>
<evidence type="ECO:0000313" key="2">
    <source>
        <dbReference type="EMBL" id="THV24741.1"/>
    </source>
</evidence>
<name>A0A4S8P5X6_9HYPH</name>
<evidence type="ECO:0000256" key="1">
    <source>
        <dbReference type="SAM" id="Phobius"/>
    </source>
</evidence>
<dbReference type="Proteomes" id="UP000308828">
    <property type="component" value="Unassembled WGS sequence"/>
</dbReference>
<gene>
    <name evidence="2" type="ORF">FAA97_00560</name>
</gene>
<feature type="transmembrane region" description="Helical" evidence="1">
    <location>
        <begin position="146"/>
        <end position="168"/>
    </location>
</feature>
<keyword evidence="1" id="KW-0812">Transmembrane</keyword>
<sequence>MTRTKGTLIWLAVAAFAAALFIINPLADIAARFSHDVMIGSGALYGTLRIANSVMSVARDADVTGGVGVASVTASPGQLLQPVINTIERMVDMLFYLAIVSGILSLVLVPVAKVAAAGLAAFALVCAVLTMTARRVPRLIERLARSFAILGLLGAVLLPASYTIAFYAGDAITDEAWMHATSVFDKVQGEPSLAAVEQQVDAMKQDRASEEDAAFGRLGQAFSGTLQAASDMAGAVAANARVINDGIAMSSELFNASIGIAIAYLVKLLVLPVMILAAFLYLLRSAMR</sequence>
<proteinExistence type="predicted"/>
<organism evidence="2 3">
    <name type="scientific">Peteryoungia ipomoeae</name>
    <dbReference type="NCBI Taxonomy" id="1210932"/>
    <lineage>
        <taxon>Bacteria</taxon>
        <taxon>Pseudomonadati</taxon>
        <taxon>Pseudomonadota</taxon>
        <taxon>Alphaproteobacteria</taxon>
        <taxon>Hyphomicrobiales</taxon>
        <taxon>Rhizobiaceae</taxon>
        <taxon>Peteryoungia</taxon>
    </lineage>
</organism>
<feature type="transmembrane region" description="Helical" evidence="1">
    <location>
        <begin position="258"/>
        <end position="283"/>
    </location>
</feature>
<keyword evidence="1" id="KW-1133">Transmembrane helix</keyword>
<feature type="transmembrane region" description="Helical" evidence="1">
    <location>
        <begin position="7"/>
        <end position="27"/>
    </location>
</feature>
<evidence type="ECO:0000313" key="3">
    <source>
        <dbReference type="Proteomes" id="UP000308828"/>
    </source>
</evidence>
<dbReference type="AlphaFoldDB" id="A0A4S8P5X6"/>
<comment type="caution">
    <text evidence="2">The sequence shown here is derived from an EMBL/GenBank/DDBJ whole genome shotgun (WGS) entry which is preliminary data.</text>
</comment>
<keyword evidence="3" id="KW-1185">Reference proteome</keyword>
<accession>A0A4S8P5X6</accession>
<keyword evidence="1" id="KW-0472">Membrane</keyword>